<evidence type="ECO:0000256" key="5">
    <source>
        <dbReference type="SAM" id="MobiDB-lite"/>
    </source>
</evidence>
<evidence type="ECO:0000256" key="4">
    <source>
        <dbReference type="SAM" id="Coils"/>
    </source>
</evidence>
<dbReference type="STRING" id="1676925.ENSPKIP00000020155"/>
<accession>A0A3B3RNH6</accession>
<protein>
    <submittedName>
        <fullName evidence="6">Coiled-coil domain containing 18</fullName>
    </submittedName>
</protein>
<dbReference type="Ensembl" id="ENSPKIT00000000733.1">
    <property type="protein sequence ID" value="ENSPKIP00000020122.1"/>
    <property type="gene ID" value="ENSPKIG00000005015.1"/>
</dbReference>
<evidence type="ECO:0000256" key="2">
    <source>
        <dbReference type="ARBA" id="ARBA00022490"/>
    </source>
</evidence>
<dbReference type="PANTHER" id="PTHR18875">
    <property type="entry name" value="SARCOMA ANTIGEN NY-SAR-24/CYTOSKELETAL PROTEIN SOJO"/>
    <property type="match status" value="1"/>
</dbReference>
<dbReference type="AlphaFoldDB" id="A0A3B3RNH6"/>
<sequence>MPLHDEEDLVENVVSLRNQLRRTEISLQTLSNQLSCTEQSGCPQPELPAALTIEDLQQADAPKPPAGGPSPARRSVTMANSRPASAREMELESSQLKRQLHSTQEKNSSLVLENQQLVQQLEALQFELTSSRTKIHLLGSTVGSKTSSLSVMKEQILDLGAEVEQRSSALRETERKLQESQRAVVMSNRHVTELKAELREVRAVLAERSAQGQRAEQQRNSALHNAEKLTVAFEEYKAKAGERLRKVLEEEGKLKESLVQCDKEREELERRCGGLLQEQGVLAQEIRQLRLELQKEQKVSKEVEKAHRQLQEQEKEVAHRQLQEREAEEARRQLQEREAGAVRQVEALRRENAELRSASSQQEQRLAECRREAEESRAELAGLEAILGLLHLQEGGGTPCVKPCMLPACSIWTGPVNLLNPKPGDGYQKLLSVLQTLEQEKGRQAGLVSATQARLDEAQQEIAALQDSMSQRSSHFQRLHGEMLEKASAAGGLERELKKKGERLDKLQDQLQEKSSAYSQAAVKIGDLEQGLLEQTSRAEHLRSLLARKQRDFQQALQKAVSQQRKDLESQVELLQFSLDQKQAVVLELERTAASARQERRDAQQRAQALQLSLDRLSEEKELAARRTEDTLRAFREQAAQSCAEVKGLEEALTVCKQELSTYVRQMEEAKEQLGKQLEKKNSEVDALRAQLEDSALASRSSSEHNVQLQCSLQRQQAMLQESAARVAELEECQAQLEIQVGRLEQELLRERAAGAQQLQRSEQMVQEATEEALKKGQQAAALSISVTQLTAEMSSCRNGLTDLETELLQLRRDSGIKASQLNQMEETLQETQGQLEKKSELVVDLEEKLHRSEMDRRNSLQRTQLLETQLQSVRGELADTLCHLQELHTVLQRTQLDAEEREAAMERLAAELRESRKELAERSHEVLDMDVALKERQGELKQRAVQLSQLDVAIRDHRLDMEKKVLHLQGALEKSQKEVMEREKQVEFLSRRLELVHKQLQDKEDLEKVLSVYLKRSLTFILLLHWSGLIRGSARQKAWAVGVLLQSALCIKGEIPMHLFI</sequence>
<feature type="compositionally biased region" description="Polar residues" evidence="5">
    <location>
        <begin position="92"/>
        <end position="102"/>
    </location>
</feature>
<feature type="coiled-coil region" evidence="4">
    <location>
        <begin position="892"/>
        <end position="926"/>
    </location>
</feature>
<proteinExistence type="predicted"/>
<dbReference type="Ensembl" id="ENSPKIT00000000768.1">
    <property type="protein sequence ID" value="ENSPKIP00000020155.1"/>
    <property type="gene ID" value="ENSPKIG00000005015.1"/>
</dbReference>
<organism evidence="6 7">
    <name type="scientific">Paramormyrops kingsleyae</name>
    <dbReference type="NCBI Taxonomy" id="1676925"/>
    <lineage>
        <taxon>Eukaryota</taxon>
        <taxon>Metazoa</taxon>
        <taxon>Chordata</taxon>
        <taxon>Craniata</taxon>
        <taxon>Vertebrata</taxon>
        <taxon>Euteleostomi</taxon>
        <taxon>Actinopterygii</taxon>
        <taxon>Neopterygii</taxon>
        <taxon>Teleostei</taxon>
        <taxon>Osteoglossocephala</taxon>
        <taxon>Osteoglossomorpha</taxon>
        <taxon>Osteoglossiformes</taxon>
        <taxon>Mormyridae</taxon>
        <taxon>Paramormyrops</taxon>
    </lineage>
</organism>
<comment type="subcellular location">
    <subcellularLocation>
        <location evidence="1">Cytoplasm</location>
    </subcellularLocation>
</comment>
<keyword evidence="7" id="KW-1185">Reference proteome</keyword>
<feature type="coiled-coil region" evidence="4">
    <location>
        <begin position="448"/>
        <end position="772"/>
    </location>
</feature>
<name>A0A3B3RNH6_9TELE</name>
<reference evidence="6" key="1">
    <citation type="submission" date="2025-05" db="UniProtKB">
        <authorList>
            <consortium name="Ensembl"/>
        </authorList>
    </citation>
    <scope>IDENTIFICATION</scope>
</reference>
<dbReference type="GO" id="GO:0005737">
    <property type="term" value="C:cytoplasm"/>
    <property type="evidence" value="ECO:0007669"/>
    <property type="project" value="UniProtKB-SubCell"/>
</dbReference>
<evidence type="ECO:0000256" key="3">
    <source>
        <dbReference type="ARBA" id="ARBA00023054"/>
    </source>
</evidence>
<evidence type="ECO:0000313" key="6">
    <source>
        <dbReference type="Ensembl" id="ENSPKIP00000020122.1"/>
    </source>
</evidence>
<dbReference type="Proteomes" id="UP000261540">
    <property type="component" value="Unplaced"/>
</dbReference>
<feature type="region of interest" description="Disordered" evidence="5">
    <location>
        <begin position="59"/>
        <end position="102"/>
    </location>
</feature>
<evidence type="ECO:0000313" key="7">
    <source>
        <dbReference type="Proteomes" id="UP000261540"/>
    </source>
</evidence>
<evidence type="ECO:0000256" key="1">
    <source>
        <dbReference type="ARBA" id="ARBA00004496"/>
    </source>
</evidence>
<dbReference type="PANTHER" id="PTHR18875:SF8">
    <property type="entry name" value="COILED-COIL DOMAIN-CONTAINING PROTEIN 18"/>
    <property type="match status" value="1"/>
</dbReference>
<feature type="region of interest" description="Disordered" evidence="5">
    <location>
        <begin position="305"/>
        <end position="332"/>
    </location>
</feature>
<keyword evidence="2" id="KW-0963">Cytoplasm</keyword>
<dbReference type="GeneTree" id="ENSGT00940000153190"/>
<feature type="coiled-coil region" evidence="4">
    <location>
        <begin position="822"/>
        <end position="856"/>
    </location>
</feature>
<keyword evidence="3 4" id="KW-0175">Coiled coil</keyword>
<feature type="coiled-coil region" evidence="4">
    <location>
        <begin position="163"/>
        <end position="211"/>
    </location>
</feature>